<sequence length="428" mass="48424">MNSYFASCEQQLREELRHKPIGVCPYPGPNAVVIAASKEAKKAGIRTGMQVSECKALCPGFVMVPTRPVAYRRIHVKIMNILLSYCSDVIPKSIDEAVVDLTHYAYIHKDVIALAKKIKKDIAEQIGSYVTCSIGIAANVFLAKLATELQKPDGLIYLTPENLDAYLAHMQLTDLPGIARANERRLHRAGITTPLQMRSASEALLRKAFGGVTGNYWYYRLHFGEVDLYTWEYKRMSAMRSLSAATRSSRDALMSMLVSLCTRLEQRMVKQDVFCREIYFFASYYNDAPWKTSVKPGQPLQDALEMIRYIELRMAEAEKQFPCKKILRKNMMAMGVVIGDFINAAHLQYNLFDNRMQKDKLRKVMYTIKDRYGKNSVRKASETIQAGQMKDAIGFGSVKDLYESDVGSGFNAFLLEDDPEMANPTEGF</sequence>
<dbReference type="Gene3D" id="3.30.70.270">
    <property type="match status" value="1"/>
</dbReference>
<dbReference type="KEGG" id="nia:A8C56_19290"/>
<dbReference type="InterPro" id="IPR043502">
    <property type="entry name" value="DNA/RNA_pol_sf"/>
</dbReference>
<proteinExistence type="inferred from homology"/>
<organism evidence="3 4">
    <name type="scientific">Niabella ginsenosidivorans</name>
    <dbReference type="NCBI Taxonomy" id="1176587"/>
    <lineage>
        <taxon>Bacteria</taxon>
        <taxon>Pseudomonadati</taxon>
        <taxon>Bacteroidota</taxon>
        <taxon>Chitinophagia</taxon>
        <taxon>Chitinophagales</taxon>
        <taxon>Chitinophagaceae</taxon>
        <taxon>Niabella</taxon>
    </lineage>
</organism>
<dbReference type="InterPro" id="IPR050116">
    <property type="entry name" value="DNA_polymerase-Y"/>
</dbReference>
<dbReference type="InterPro" id="IPR043128">
    <property type="entry name" value="Rev_trsase/Diguanyl_cyclase"/>
</dbReference>
<name>A0A1A9I852_9BACT</name>
<dbReference type="GO" id="GO:0006281">
    <property type="term" value="P:DNA repair"/>
    <property type="evidence" value="ECO:0007669"/>
    <property type="project" value="InterPro"/>
</dbReference>
<dbReference type="GO" id="GO:0009432">
    <property type="term" value="P:SOS response"/>
    <property type="evidence" value="ECO:0007669"/>
    <property type="project" value="TreeGrafter"/>
</dbReference>
<dbReference type="AlphaFoldDB" id="A0A1A9I852"/>
<dbReference type="PANTHER" id="PTHR11076:SF34">
    <property type="entry name" value="PROTEIN UMUC"/>
    <property type="match status" value="1"/>
</dbReference>
<dbReference type="EMBL" id="CP015772">
    <property type="protein sequence ID" value="ANH82842.1"/>
    <property type="molecule type" value="Genomic_DNA"/>
</dbReference>
<dbReference type="Proteomes" id="UP000077667">
    <property type="component" value="Chromosome"/>
</dbReference>
<gene>
    <name evidence="3" type="ORF">A8C56_19290</name>
</gene>
<reference evidence="3 4" key="1">
    <citation type="submission" date="2016-05" db="EMBL/GenBank/DDBJ databases">
        <title>Niabella ginsenosidivorans BS26 whole genome sequencing.</title>
        <authorList>
            <person name="Im W.T."/>
            <person name="Siddiqi M.Z."/>
        </authorList>
    </citation>
    <scope>NUCLEOTIDE SEQUENCE [LARGE SCALE GENOMIC DNA]</scope>
    <source>
        <strain evidence="3 4">BS26</strain>
    </source>
</reference>
<dbReference type="SUPFAM" id="SSF56672">
    <property type="entry name" value="DNA/RNA polymerases"/>
    <property type="match status" value="1"/>
</dbReference>
<dbReference type="Gene3D" id="3.40.1170.60">
    <property type="match status" value="1"/>
</dbReference>
<dbReference type="Gene3D" id="1.10.150.20">
    <property type="entry name" value="5' to 3' exonuclease, C-terminal subdomain"/>
    <property type="match status" value="1"/>
</dbReference>
<feature type="domain" description="UmuC" evidence="2">
    <location>
        <begin position="1"/>
        <end position="179"/>
    </location>
</feature>
<dbReference type="InterPro" id="IPR017961">
    <property type="entry name" value="DNA_pol_Y-fam_little_finger"/>
</dbReference>
<evidence type="ECO:0000256" key="1">
    <source>
        <dbReference type="ARBA" id="ARBA00010945"/>
    </source>
</evidence>
<dbReference type="PROSITE" id="PS50173">
    <property type="entry name" value="UMUC"/>
    <property type="match status" value="1"/>
</dbReference>
<dbReference type="PANTHER" id="PTHR11076">
    <property type="entry name" value="DNA REPAIR POLYMERASE UMUC / TRANSFERASE FAMILY MEMBER"/>
    <property type="match status" value="1"/>
</dbReference>
<dbReference type="GO" id="GO:0042276">
    <property type="term" value="P:error-prone translesion synthesis"/>
    <property type="evidence" value="ECO:0007669"/>
    <property type="project" value="TreeGrafter"/>
</dbReference>
<accession>A0A1A9I852</accession>
<dbReference type="Pfam" id="PF00817">
    <property type="entry name" value="IMS"/>
    <property type="match status" value="1"/>
</dbReference>
<keyword evidence="4" id="KW-1185">Reference proteome</keyword>
<evidence type="ECO:0000313" key="4">
    <source>
        <dbReference type="Proteomes" id="UP000077667"/>
    </source>
</evidence>
<comment type="similarity">
    <text evidence="1">Belongs to the DNA polymerase type-Y family.</text>
</comment>
<protein>
    <recommendedName>
        <fullName evidence="2">UmuC domain-containing protein</fullName>
    </recommendedName>
</protein>
<evidence type="ECO:0000259" key="2">
    <source>
        <dbReference type="PROSITE" id="PS50173"/>
    </source>
</evidence>
<dbReference type="Pfam" id="PF11799">
    <property type="entry name" value="IMS_C"/>
    <property type="match status" value="1"/>
</dbReference>
<dbReference type="InterPro" id="IPR001126">
    <property type="entry name" value="UmuC"/>
</dbReference>
<dbReference type="STRING" id="1176587.A8C56_19290"/>
<dbReference type="GO" id="GO:0005829">
    <property type="term" value="C:cytosol"/>
    <property type="evidence" value="ECO:0007669"/>
    <property type="project" value="TreeGrafter"/>
</dbReference>
<evidence type="ECO:0000313" key="3">
    <source>
        <dbReference type="EMBL" id="ANH82842.1"/>
    </source>
</evidence>
<dbReference type="GO" id="GO:0003684">
    <property type="term" value="F:damaged DNA binding"/>
    <property type="evidence" value="ECO:0007669"/>
    <property type="project" value="InterPro"/>
</dbReference>
<dbReference type="GO" id="GO:0003887">
    <property type="term" value="F:DNA-directed DNA polymerase activity"/>
    <property type="evidence" value="ECO:0007669"/>
    <property type="project" value="TreeGrafter"/>
</dbReference>